<comment type="caution">
    <text evidence="1">The sequence shown here is derived from an EMBL/GenBank/DDBJ whole genome shotgun (WGS) entry which is preliminary data.</text>
</comment>
<accession>A0AAE0W813</accession>
<dbReference type="Proteomes" id="UP001195483">
    <property type="component" value="Unassembled WGS sequence"/>
</dbReference>
<gene>
    <name evidence="1" type="ORF">CHS0354_017333</name>
</gene>
<reference evidence="1" key="1">
    <citation type="journal article" date="2021" name="Genome Biol. Evol.">
        <title>A High-Quality Reference Genome for a Parasitic Bivalve with Doubly Uniparental Inheritance (Bivalvia: Unionida).</title>
        <authorList>
            <person name="Smith C.H."/>
        </authorList>
    </citation>
    <scope>NUCLEOTIDE SEQUENCE</scope>
    <source>
        <strain evidence="1">CHS0354</strain>
    </source>
</reference>
<organism evidence="1 2">
    <name type="scientific">Potamilus streckersoni</name>
    <dbReference type="NCBI Taxonomy" id="2493646"/>
    <lineage>
        <taxon>Eukaryota</taxon>
        <taxon>Metazoa</taxon>
        <taxon>Spiralia</taxon>
        <taxon>Lophotrochozoa</taxon>
        <taxon>Mollusca</taxon>
        <taxon>Bivalvia</taxon>
        <taxon>Autobranchia</taxon>
        <taxon>Heteroconchia</taxon>
        <taxon>Palaeoheterodonta</taxon>
        <taxon>Unionida</taxon>
        <taxon>Unionoidea</taxon>
        <taxon>Unionidae</taxon>
        <taxon>Ambleminae</taxon>
        <taxon>Lampsilini</taxon>
        <taxon>Potamilus</taxon>
    </lineage>
</organism>
<sequence length="92" mass="10364">MLDIRLSFDYIKMSQKQISERILCEQHKAGVFATAKILLGIRSQAVTRKVSASAKARNRKDCASATESHGEKDLEPALRLSMFVLYCNGYVR</sequence>
<evidence type="ECO:0000313" key="2">
    <source>
        <dbReference type="Proteomes" id="UP001195483"/>
    </source>
</evidence>
<evidence type="ECO:0000313" key="1">
    <source>
        <dbReference type="EMBL" id="KAK3603615.1"/>
    </source>
</evidence>
<protein>
    <submittedName>
        <fullName evidence="1">Uncharacterized protein</fullName>
    </submittedName>
</protein>
<reference evidence="1" key="2">
    <citation type="journal article" date="2021" name="Genome Biol. Evol.">
        <title>Developing a high-quality reference genome for a parasitic bivalve with doubly uniparental inheritance (Bivalvia: Unionida).</title>
        <authorList>
            <person name="Smith C.H."/>
        </authorList>
    </citation>
    <scope>NUCLEOTIDE SEQUENCE</scope>
    <source>
        <strain evidence="1">CHS0354</strain>
        <tissue evidence="1">Mantle</tissue>
    </source>
</reference>
<reference evidence="1" key="3">
    <citation type="submission" date="2023-05" db="EMBL/GenBank/DDBJ databases">
        <authorList>
            <person name="Smith C.H."/>
        </authorList>
    </citation>
    <scope>NUCLEOTIDE SEQUENCE</scope>
    <source>
        <strain evidence="1">CHS0354</strain>
        <tissue evidence="1">Mantle</tissue>
    </source>
</reference>
<proteinExistence type="predicted"/>
<keyword evidence="2" id="KW-1185">Reference proteome</keyword>
<dbReference type="EMBL" id="JAEAOA010001069">
    <property type="protein sequence ID" value="KAK3603615.1"/>
    <property type="molecule type" value="Genomic_DNA"/>
</dbReference>
<dbReference type="AlphaFoldDB" id="A0AAE0W813"/>
<name>A0AAE0W813_9BIVA</name>